<dbReference type="InterPro" id="IPR035992">
    <property type="entry name" value="Ricin_B-like_lectins"/>
</dbReference>
<feature type="domain" description="Ricin B lectin" evidence="2">
    <location>
        <begin position="36"/>
        <end position="173"/>
    </location>
</feature>
<reference evidence="3 4" key="1">
    <citation type="submission" date="2020-08" db="EMBL/GenBank/DDBJ databases">
        <title>Sequencing the genomes of 1000 actinobacteria strains.</title>
        <authorList>
            <person name="Klenk H.-P."/>
        </authorList>
    </citation>
    <scope>NUCLEOTIDE SEQUENCE [LARGE SCALE GENOMIC DNA]</scope>
    <source>
        <strain evidence="3 4">DSM 45486</strain>
    </source>
</reference>
<dbReference type="InterPro" id="IPR000772">
    <property type="entry name" value="Ricin_B_lectin"/>
</dbReference>
<dbReference type="Gene3D" id="2.80.10.50">
    <property type="match status" value="1"/>
</dbReference>
<comment type="caution">
    <text evidence="3">The sequence shown here is derived from an EMBL/GenBank/DDBJ whole genome shotgun (WGS) entry which is preliminary data.</text>
</comment>
<protein>
    <recommendedName>
        <fullName evidence="2">Ricin B lectin domain-containing protein</fullName>
    </recommendedName>
</protein>
<proteinExistence type="predicted"/>
<name>A0A7W9HKB7_9PSEU</name>
<sequence length="174" mass="19123">MAGALLVLAVSLPGVPPAAGAADTGHEPKLTDSPGYHLRNVSSNLCLAARAGSGERPVVQTTCDYNADAYWPDQYWLLLPVDEANEYWRIYNTSLRLCVVARNYVESSTVGTVCGTQGTWQYVDGIWHREFSDKFDAHRYVNHKTGLCLTARGDAEIRAFATACDSGAADQHWW</sequence>
<dbReference type="PROSITE" id="PS50231">
    <property type="entry name" value="RICIN_B_LECTIN"/>
    <property type="match status" value="1"/>
</dbReference>
<accession>A0A7W9HKB7</accession>
<evidence type="ECO:0000256" key="1">
    <source>
        <dbReference type="SAM" id="SignalP"/>
    </source>
</evidence>
<organism evidence="3 4">
    <name type="scientific">Saccharothrix ecbatanensis</name>
    <dbReference type="NCBI Taxonomy" id="1105145"/>
    <lineage>
        <taxon>Bacteria</taxon>
        <taxon>Bacillati</taxon>
        <taxon>Actinomycetota</taxon>
        <taxon>Actinomycetes</taxon>
        <taxon>Pseudonocardiales</taxon>
        <taxon>Pseudonocardiaceae</taxon>
        <taxon>Saccharothrix</taxon>
    </lineage>
</organism>
<keyword evidence="4" id="KW-1185">Reference proteome</keyword>
<dbReference type="Pfam" id="PF00652">
    <property type="entry name" value="Ricin_B_lectin"/>
    <property type="match status" value="1"/>
</dbReference>
<dbReference type="SUPFAM" id="SSF50370">
    <property type="entry name" value="Ricin B-like lectins"/>
    <property type="match status" value="1"/>
</dbReference>
<dbReference type="EMBL" id="JACHMO010000001">
    <property type="protein sequence ID" value="MBB5803671.1"/>
    <property type="molecule type" value="Genomic_DNA"/>
</dbReference>
<dbReference type="RefSeq" id="WP_184921108.1">
    <property type="nucleotide sequence ID" value="NZ_JACHMO010000001.1"/>
</dbReference>
<keyword evidence="1" id="KW-0732">Signal</keyword>
<feature type="signal peptide" evidence="1">
    <location>
        <begin position="1"/>
        <end position="21"/>
    </location>
</feature>
<dbReference type="Proteomes" id="UP000552097">
    <property type="component" value="Unassembled WGS sequence"/>
</dbReference>
<feature type="chain" id="PRO_5031056005" description="Ricin B lectin domain-containing protein" evidence="1">
    <location>
        <begin position="22"/>
        <end position="174"/>
    </location>
</feature>
<dbReference type="AlphaFoldDB" id="A0A7W9HKB7"/>
<dbReference type="CDD" id="cd00161">
    <property type="entry name" value="beta-trefoil_Ricin-like"/>
    <property type="match status" value="1"/>
</dbReference>
<gene>
    <name evidence="3" type="ORF">F4560_003439</name>
</gene>
<evidence type="ECO:0000313" key="3">
    <source>
        <dbReference type="EMBL" id="MBB5803671.1"/>
    </source>
</evidence>
<evidence type="ECO:0000259" key="2">
    <source>
        <dbReference type="Pfam" id="PF00652"/>
    </source>
</evidence>
<evidence type="ECO:0000313" key="4">
    <source>
        <dbReference type="Proteomes" id="UP000552097"/>
    </source>
</evidence>